<comment type="subcellular location">
    <subcellularLocation>
        <location evidence="1">Membrane</location>
        <topology evidence="1">Multi-pass membrane protein</topology>
    </subcellularLocation>
</comment>
<sequence length="152" mass="16913">MSISAPTNLPDSAASESNLGWILGVSVIAHVIAIVFVGLRIYTRVAVVKTFGRDDVMLLLAIACAFGGGMVTYIIAAQYGLGRHRQFIDPKDYTTYLKMTFIQALVSTIGSLLFLKLSIGFSLIRMSQQRWYTRVIWGFIGKKRTPRIHDRA</sequence>
<evidence type="ECO:0000256" key="4">
    <source>
        <dbReference type="ARBA" id="ARBA00023136"/>
    </source>
</evidence>
<feature type="transmembrane region" description="Helical" evidence="6">
    <location>
        <begin position="55"/>
        <end position="81"/>
    </location>
</feature>
<organism evidence="8 9">
    <name type="scientific">Sarocladium strictum</name>
    <name type="common">Black bundle disease fungus</name>
    <name type="synonym">Acremonium strictum</name>
    <dbReference type="NCBI Taxonomy" id="5046"/>
    <lineage>
        <taxon>Eukaryota</taxon>
        <taxon>Fungi</taxon>
        <taxon>Dikarya</taxon>
        <taxon>Ascomycota</taxon>
        <taxon>Pezizomycotina</taxon>
        <taxon>Sordariomycetes</taxon>
        <taxon>Hypocreomycetidae</taxon>
        <taxon>Hypocreales</taxon>
        <taxon>Sarocladiaceae</taxon>
        <taxon>Sarocladium</taxon>
    </lineage>
</organism>
<keyword evidence="3 6" id="KW-1133">Transmembrane helix</keyword>
<protein>
    <recommendedName>
        <fullName evidence="7">Rhodopsin domain-containing protein</fullName>
    </recommendedName>
</protein>
<dbReference type="AlphaFoldDB" id="A0AA39G956"/>
<gene>
    <name evidence="8" type="ORF">NLU13_8891</name>
</gene>
<dbReference type="InterPro" id="IPR049326">
    <property type="entry name" value="Rhodopsin_dom_fungi"/>
</dbReference>
<feature type="transmembrane region" description="Helical" evidence="6">
    <location>
        <begin position="101"/>
        <end position="124"/>
    </location>
</feature>
<name>A0AA39G956_SARSR</name>
<evidence type="ECO:0000313" key="8">
    <source>
        <dbReference type="EMBL" id="KAK0382975.1"/>
    </source>
</evidence>
<feature type="domain" description="Rhodopsin" evidence="7">
    <location>
        <begin position="39"/>
        <end position="140"/>
    </location>
</feature>
<comment type="caution">
    <text evidence="8">The sequence shown here is derived from an EMBL/GenBank/DDBJ whole genome shotgun (WGS) entry which is preliminary data.</text>
</comment>
<keyword evidence="9" id="KW-1185">Reference proteome</keyword>
<dbReference type="EMBL" id="JAPDFR010000009">
    <property type="protein sequence ID" value="KAK0382975.1"/>
    <property type="molecule type" value="Genomic_DNA"/>
</dbReference>
<evidence type="ECO:0000313" key="9">
    <source>
        <dbReference type="Proteomes" id="UP001175261"/>
    </source>
</evidence>
<dbReference type="GO" id="GO:0016020">
    <property type="term" value="C:membrane"/>
    <property type="evidence" value="ECO:0007669"/>
    <property type="project" value="UniProtKB-SubCell"/>
</dbReference>
<keyword evidence="4 6" id="KW-0472">Membrane</keyword>
<dbReference type="PANTHER" id="PTHR33048">
    <property type="entry name" value="PTH11-LIKE INTEGRAL MEMBRANE PROTEIN (AFU_ORTHOLOGUE AFUA_5G11245)"/>
    <property type="match status" value="1"/>
</dbReference>
<evidence type="ECO:0000256" key="1">
    <source>
        <dbReference type="ARBA" id="ARBA00004141"/>
    </source>
</evidence>
<evidence type="ECO:0000259" key="7">
    <source>
        <dbReference type="Pfam" id="PF20684"/>
    </source>
</evidence>
<evidence type="ECO:0000256" key="2">
    <source>
        <dbReference type="ARBA" id="ARBA00022692"/>
    </source>
</evidence>
<accession>A0AA39G956</accession>
<dbReference type="PANTHER" id="PTHR33048:SF167">
    <property type="entry name" value="INTEGRAL MEMBRANE PROTEIN"/>
    <property type="match status" value="1"/>
</dbReference>
<evidence type="ECO:0000256" key="6">
    <source>
        <dbReference type="SAM" id="Phobius"/>
    </source>
</evidence>
<reference evidence="8" key="1">
    <citation type="submission" date="2022-10" db="EMBL/GenBank/DDBJ databases">
        <title>Determination and structural analysis of whole genome sequence of Sarocladium strictum F4-1.</title>
        <authorList>
            <person name="Hu L."/>
            <person name="Jiang Y."/>
        </authorList>
    </citation>
    <scope>NUCLEOTIDE SEQUENCE</scope>
    <source>
        <strain evidence="8">F4-1</strain>
    </source>
</reference>
<evidence type="ECO:0000256" key="5">
    <source>
        <dbReference type="ARBA" id="ARBA00038359"/>
    </source>
</evidence>
<dbReference type="Pfam" id="PF20684">
    <property type="entry name" value="Fung_rhodopsin"/>
    <property type="match status" value="1"/>
</dbReference>
<dbReference type="Proteomes" id="UP001175261">
    <property type="component" value="Unassembled WGS sequence"/>
</dbReference>
<evidence type="ECO:0000256" key="3">
    <source>
        <dbReference type="ARBA" id="ARBA00022989"/>
    </source>
</evidence>
<proteinExistence type="inferred from homology"/>
<comment type="similarity">
    <text evidence="5">Belongs to the SAT4 family.</text>
</comment>
<keyword evidence="2 6" id="KW-0812">Transmembrane</keyword>
<feature type="transmembrane region" description="Helical" evidence="6">
    <location>
        <begin position="20"/>
        <end position="43"/>
    </location>
</feature>
<dbReference type="InterPro" id="IPR052337">
    <property type="entry name" value="SAT4-like"/>
</dbReference>